<evidence type="ECO:0000256" key="1">
    <source>
        <dbReference type="ARBA" id="ARBA00023015"/>
    </source>
</evidence>
<dbReference type="PANTHER" id="PTHR43280">
    <property type="entry name" value="ARAC-FAMILY TRANSCRIPTIONAL REGULATOR"/>
    <property type="match status" value="1"/>
</dbReference>
<organism evidence="6 7">
    <name type="scientific">Hydrogenispora ethanolica</name>
    <dbReference type="NCBI Taxonomy" id="1082276"/>
    <lineage>
        <taxon>Bacteria</taxon>
        <taxon>Bacillati</taxon>
        <taxon>Bacillota</taxon>
        <taxon>Hydrogenispora</taxon>
    </lineage>
</organism>
<dbReference type="InterPro" id="IPR018060">
    <property type="entry name" value="HTH_AraC"/>
</dbReference>
<dbReference type="PROSITE" id="PS01124">
    <property type="entry name" value="HTH_ARAC_FAMILY_2"/>
    <property type="match status" value="1"/>
</dbReference>
<dbReference type="SUPFAM" id="SSF46689">
    <property type="entry name" value="Homeodomain-like"/>
    <property type="match status" value="2"/>
</dbReference>
<dbReference type="GO" id="GO:0043565">
    <property type="term" value="F:sequence-specific DNA binding"/>
    <property type="evidence" value="ECO:0007669"/>
    <property type="project" value="InterPro"/>
</dbReference>
<proteinExistence type="predicted"/>
<dbReference type="GO" id="GO:0003700">
    <property type="term" value="F:DNA-binding transcription factor activity"/>
    <property type="evidence" value="ECO:0007669"/>
    <property type="project" value="InterPro"/>
</dbReference>
<keyword evidence="7" id="KW-1185">Reference proteome</keyword>
<evidence type="ECO:0000256" key="3">
    <source>
        <dbReference type="ARBA" id="ARBA00023163"/>
    </source>
</evidence>
<dbReference type="InterPro" id="IPR011006">
    <property type="entry name" value="CheY-like_superfamily"/>
</dbReference>
<comment type="caution">
    <text evidence="6">The sequence shown here is derived from an EMBL/GenBank/DDBJ whole genome shotgun (WGS) entry which is preliminary data.</text>
</comment>
<dbReference type="AlphaFoldDB" id="A0A4R1RD48"/>
<dbReference type="Gene3D" id="1.10.10.60">
    <property type="entry name" value="Homeodomain-like"/>
    <property type="match status" value="2"/>
</dbReference>
<feature type="domain" description="HTH araC/xylS-type" evidence="5">
    <location>
        <begin position="273"/>
        <end position="372"/>
    </location>
</feature>
<evidence type="ECO:0000313" key="6">
    <source>
        <dbReference type="EMBL" id="TCL63791.1"/>
    </source>
</evidence>
<sequence length="373" mass="42410">MYKIYRVTDCQRDAMPDQSAPEGEAPSLILLKELPDLDQALAFIRPLQPDLLLTDRRIPFPDCREFGRIAKTNMPRLKIILIQGSAAEEPFRPADKAHPGPEGPDAGEMAIRENEAGKNLELLLDNSRRFMKELWFGRQDAENGRPDRGEGPGVLDQAILRLNEMALLEALRYGDKAFFQKTVLDCVAGLRERRMGVFLHIYLFIGIILAMVKFVAELGGNVAEVLPDLDELEVVLNGPADPRKPFVYLERLLDRTLQFRESKRLRKYYEVIHKAKEFIQQHYADPNLSLNTVASFVNMSPSHFCTVFGKETGETLIQYLTNIRIKKAMELLKTTHLSTAEIAARIGYNDSNYFCHIFKKTTGVNARDFRNGP</sequence>
<dbReference type="SUPFAM" id="SSF52172">
    <property type="entry name" value="CheY-like"/>
    <property type="match status" value="1"/>
</dbReference>
<dbReference type="RefSeq" id="WP_132015313.1">
    <property type="nucleotide sequence ID" value="NZ_SLUN01000020.1"/>
</dbReference>
<keyword evidence="4" id="KW-0472">Membrane</keyword>
<dbReference type="SMART" id="SM00342">
    <property type="entry name" value="HTH_ARAC"/>
    <property type="match status" value="1"/>
</dbReference>
<dbReference type="PANTHER" id="PTHR43280:SF28">
    <property type="entry name" value="HTH-TYPE TRANSCRIPTIONAL ACTIVATOR RHAS"/>
    <property type="match status" value="1"/>
</dbReference>
<gene>
    <name evidence="6" type="ORF">EDC14_102076</name>
</gene>
<evidence type="ECO:0000256" key="2">
    <source>
        <dbReference type="ARBA" id="ARBA00023125"/>
    </source>
</evidence>
<feature type="transmembrane region" description="Helical" evidence="4">
    <location>
        <begin position="197"/>
        <end position="216"/>
    </location>
</feature>
<dbReference type="Proteomes" id="UP000295008">
    <property type="component" value="Unassembled WGS sequence"/>
</dbReference>
<protein>
    <submittedName>
        <fullName evidence="6">Helix-turn-helix protein</fullName>
    </submittedName>
</protein>
<keyword evidence="3" id="KW-0804">Transcription</keyword>
<keyword evidence="2" id="KW-0238">DNA-binding</keyword>
<evidence type="ECO:0000259" key="5">
    <source>
        <dbReference type="PROSITE" id="PS01124"/>
    </source>
</evidence>
<dbReference type="EMBL" id="SLUN01000020">
    <property type="protein sequence ID" value="TCL63791.1"/>
    <property type="molecule type" value="Genomic_DNA"/>
</dbReference>
<reference evidence="6 7" key="1">
    <citation type="submission" date="2019-03" db="EMBL/GenBank/DDBJ databases">
        <title>Genomic Encyclopedia of Type Strains, Phase IV (KMG-IV): sequencing the most valuable type-strain genomes for metagenomic binning, comparative biology and taxonomic classification.</title>
        <authorList>
            <person name="Goeker M."/>
        </authorList>
    </citation>
    <scope>NUCLEOTIDE SEQUENCE [LARGE SCALE GENOMIC DNA]</scope>
    <source>
        <strain evidence="6 7">LX-B</strain>
    </source>
</reference>
<dbReference type="OrthoDB" id="247151at2"/>
<dbReference type="InterPro" id="IPR009057">
    <property type="entry name" value="Homeodomain-like_sf"/>
</dbReference>
<keyword evidence="1" id="KW-0805">Transcription regulation</keyword>
<keyword evidence="4" id="KW-0812">Transmembrane</keyword>
<name>A0A4R1RD48_HYDET</name>
<evidence type="ECO:0000256" key="4">
    <source>
        <dbReference type="SAM" id="Phobius"/>
    </source>
</evidence>
<evidence type="ECO:0000313" key="7">
    <source>
        <dbReference type="Proteomes" id="UP000295008"/>
    </source>
</evidence>
<keyword evidence="4" id="KW-1133">Transmembrane helix</keyword>
<dbReference type="Pfam" id="PF12833">
    <property type="entry name" value="HTH_18"/>
    <property type="match status" value="1"/>
</dbReference>
<accession>A0A4R1RD48</accession>